<dbReference type="AlphaFoldDB" id="B1WX02"/>
<dbReference type="SUPFAM" id="SSF52540">
    <property type="entry name" value="P-loop containing nucleoside triphosphate hydrolases"/>
    <property type="match status" value="1"/>
</dbReference>
<dbReference type="RefSeq" id="WP_012362073.1">
    <property type="nucleotide sequence ID" value="NC_010546.1"/>
</dbReference>
<name>B1WX02_CROS5</name>
<dbReference type="PANTHER" id="PTHR32175:SF26">
    <property type="entry name" value="PROTEIN, PUTATIVE, EXPRESSED-RELATED"/>
    <property type="match status" value="1"/>
</dbReference>
<dbReference type="InterPro" id="IPR052796">
    <property type="entry name" value="Nod_factor_sulfotransferase"/>
</dbReference>
<sequence length="282" mass="33312">MQQKDNLKNMVQTNRKKKHHIILTNGRSGSNYLSNLLNLHPEITNYGEVLGDWTLPYKLYKLINYFSKSNISVSDYLDYILNSQKFFAIAQYYSAYSHFKKGQKINFKKLQSIKTVGIKDFSINFLKRGVNNYITERSNLYIINLYRENSLKRLISLEAMNITGVIASKETQRKNNSKIYLFTDNLIAKIELYEKEKQSQFELVKLSPKNKILEIKYEDYFLSYENQELYNQKIFDFLGVSKLNLVSQHKKILSQNLVDILKNYDEVVEIIQGTKYEKFLHD</sequence>
<gene>
    <name evidence="1" type="ordered locus">cce_3123</name>
</gene>
<evidence type="ECO:0000313" key="2">
    <source>
        <dbReference type="Proteomes" id="UP000001203"/>
    </source>
</evidence>
<dbReference type="PANTHER" id="PTHR32175">
    <property type="entry name" value="PROTEIN, PUTATIVE, EXPRESSED-RELATED"/>
    <property type="match status" value="1"/>
</dbReference>
<evidence type="ECO:0000313" key="1">
    <source>
        <dbReference type="EMBL" id="ACB52471.1"/>
    </source>
</evidence>
<proteinExistence type="predicted"/>
<dbReference type="eggNOG" id="ENOG5032SXJ">
    <property type="taxonomic scope" value="Bacteria"/>
</dbReference>
<dbReference type="InterPro" id="IPR027417">
    <property type="entry name" value="P-loop_NTPase"/>
</dbReference>
<protein>
    <submittedName>
        <fullName evidence="1">Uncharacterized protein</fullName>
    </submittedName>
</protein>
<dbReference type="Proteomes" id="UP000001203">
    <property type="component" value="Chromosome circular"/>
</dbReference>
<organism evidence="1 2">
    <name type="scientific">Crocosphaera subtropica (strain ATCC 51142 / BH68)</name>
    <name type="common">Cyanothece sp. (strain ATCC 51142)</name>
    <dbReference type="NCBI Taxonomy" id="43989"/>
    <lineage>
        <taxon>Bacteria</taxon>
        <taxon>Bacillati</taxon>
        <taxon>Cyanobacteriota</taxon>
        <taxon>Cyanophyceae</taxon>
        <taxon>Oscillatoriophycideae</taxon>
        <taxon>Chroococcales</taxon>
        <taxon>Aphanothecaceae</taxon>
        <taxon>Crocosphaera</taxon>
        <taxon>Crocosphaera subtropica</taxon>
    </lineage>
</organism>
<dbReference type="KEGG" id="cyt:cce_3123"/>
<dbReference type="HOGENOM" id="CLU_1029413_0_0_3"/>
<dbReference type="Gene3D" id="3.40.50.300">
    <property type="entry name" value="P-loop containing nucleotide triphosphate hydrolases"/>
    <property type="match status" value="1"/>
</dbReference>
<reference evidence="1 2" key="1">
    <citation type="journal article" date="2008" name="Proc. Natl. Acad. Sci. U.S.A.">
        <title>The genome of Cyanothece 51142, a unicellular diazotrophic cyanobacterium important in the marine nitrogen cycle.</title>
        <authorList>
            <person name="Welsh E.A."/>
            <person name="Liberton M."/>
            <person name="Stoeckel J."/>
            <person name="Loh T."/>
            <person name="Elvitigala T."/>
            <person name="Wang C."/>
            <person name="Wollam A."/>
            <person name="Fulton R.S."/>
            <person name="Clifton S.W."/>
            <person name="Jacobs J.M."/>
            <person name="Aurora R."/>
            <person name="Ghosh B.K."/>
            <person name="Sherman L.A."/>
            <person name="Smith R.D."/>
            <person name="Wilson R.K."/>
            <person name="Pakrasi H.B."/>
        </authorList>
    </citation>
    <scope>NUCLEOTIDE SEQUENCE [LARGE SCALE GENOMIC DNA]</scope>
    <source>
        <strain evidence="2">ATCC 51142 / BH68</strain>
    </source>
</reference>
<accession>B1WX02</accession>
<keyword evidence="2" id="KW-1185">Reference proteome</keyword>
<dbReference type="EMBL" id="CP000806">
    <property type="protein sequence ID" value="ACB52471.1"/>
    <property type="molecule type" value="Genomic_DNA"/>
</dbReference>